<dbReference type="RefSeq" id="WP_059142631.1">
    <property type="nucleotide sequence ID" value="NZ_LLZJ01000040.1"/>
</dbReference>
<dbReference type="Pfam" id="PF00392">
    <property type="entry name" value="GntR"/>
    <property type="match status" value="1"/>
</dbReference>
<organism evidence="5 6">
    <name type="scientific">Streptomyces violaceusniger</name>
    <dbReference type="NCBI Taxonomy" id="68280"/>
    <lineage>
        <taxon>Bacteria</taxon>
        <taxon>Bacillati</taxon>
        <taxon>Actinomycetota</taxon>
        <taxon>Actinomycetes</taxon>
        <taxon>Kitasatosporales</taxon>
        <taxon>Streptomycetaceae</taxon>
        <taxon>Streptomyces</taxon>
        <taxon>Streptomyces violaceusniger group</taxon>
    </lineage>
</organism>
<evidence type="ECO:0000313" key="6">
    <source>
        <dbReference type="Proteomes" id="UP000053413"/>
    </source>
</evidence>
<accession>A0A0X3XA31</accession>
<evidence type="ECO:0000259" key="4">
    <source>
        <dbReference type="PROSITE" id="PS50949"/>
    </source>
</evidence>
<dbReference type="PANTHER" id="PTHR43537">
    <property type="entry name" value="TRANSCRIPTIONAL REGULATOR, GNTR FAMILY"/>
    <property type="match status" value="1"/>
</dbReference>
<evidence type="ECO:0000256" key="2">
    <source>
        <dbReference type="ARBA" id="ARBA00023125"/>
    </source>
</evidence>
<dbReference type="InterPro" id="IPR008920">
    <property type="entry name" value="TF_FadR/GntR_C"/>
</dbReference>
<comment type="caution">
    <text evidence="5">The sequence shown here is derived from an EMBL/GenBank/DDBJ whole genome shotgun (WGS) entry which is preliminary data.</text>
</comment>
<gene>
    <name evidence="5" type="ORF">ADL28_05800</name>
</gene>
<sequence length="222" mass="24180">MPKEARPGTGEQAKQHAMERLRQAILRGEMAPAQRLVENELAEQFDVTRASIRAALIDLASEGLVERIRNRGSRVRVVSVEEAVAITECRMVLEGLCAAKAAVEASEEQLTELADLGTAMSKAVADGEPLTYSDLNHQLHARIREISGQQVAVELLERLNAQLVRHRFQLALRPGRAQRSLGEHLAVIEAIRARDPQAAEAAVRAHLASVIDALNEAPASTP</sequence>
<reference evidence="6" key="1">
    <citation type="submission" date="2015-10" db="EMBL/GenBank/DDBJ databases">
        <authorList>
            <person name="Ju K.-S."/>
            <person name="Doroghazi J.R."/>
            <person name="Metcalf W.W."/>
        </authorList>
    </citation>
    <scope>NUCLEOTIDE SEQUENCE [LARGE SCALE GENOMIC DNA]</scope>
    <source>
        <strain evidence="6">NRRL F-8817</strain>
    </source>
</reference>
<keyword evidence="1" id="KW-0805">Transcription regulation</keyword>
<keyword evidence="3" id="KW-0804">Transcription</keyword>
<dbReference type="InterPro" id="IPR000524">
    <property type="entry name" value="Tscrpt_reg_HTH_GntR"/>
</dbReference>
<dbReference type="Gene3D" id="1.20.120.530">
    <property type="entry name" value="GntR ligand-binding domain-like"/>
    <property type="match status" value="1"/>
</dbReference>
<dbReference type="SUPFAM" id="SSF48008">
    <property type="entry name" value="GntR ligand-binding domain-like"/>
    <property type="match status" value="1"/>
</dbReference>
<dbReference type="EMBL" id="LLZJ01000040">
    <property type="protein sequence ID" value="KUL65865.1"/>
    <property type="molecule type" value="Genomic_DNA"/>
</dbReference>
<dbReference type="InterPro" id="IPR036388">
    <property type="entry name" value="WH-like_DNA-bd_sf"/>
</dbReference>
<dbReference type="PROSITE" id="PS50949">
    <property type="entry name" value="HTH_GNTR"/>
    <property type="match status" value="1"/>
</dbReference>
<evidence type="ECO:0000313" key="5">
    <source>
        <dbReference type="EMBL" id="KUL65865.1"/>
    </source>
</evidence>
<dbReference type="InterPro" id="IPR011711">
    <property type="entry name" value="GntR_C"/>
</dbReference>
<dbReference type="InterPro" id="IPR036390">
    <property type="entry name" value="WH_DNA-bd_sf"/>
</dbReference>
<dbReference type="SMART" id="SM00895">
    <property type="entry name" value="FCD"/>
    <property type="match status" value="1"/>
</dbReference>
<dbReference type="AlphaFoldDB" id="A0A0X3XA31"/>
<dbReference type="Gene3D" id="1.10.10.10">
    <property type="entry name" value="Winged helix-like DNA-binding domain superfamily/Winged helix DNA-binding domain"/>
    <property type="match status" value="1"/>
</dbReference>
<dbReference type="PRINTS" id="PR00035">
    <property type="entry name" value="HTHGNTR"/>
</dbReference>
<dbReference type="OrthoDB" id="9816161at2"/>
<keyword evidence="2" id="KW-0238">DNA-binding</keyword>
<proteinExistence type="predicted"/>
<dbReference type="CDD" id="cd07377">
    <property type="entry name" value="WHTH_GntR"/>
    <property type="match status" value="1"/>
</dbReference>
<dbReference type="SUPFAM" id="SSF46785">
    <property type="entry name" value="Winged helix' DNA-binding domain"/>
    <property type="match status" value="1"/>
</dbReference>
<evidence type="ECO:0000256" key="1">
    <source>
        <dbReference type="ARBA" id="ARBA00023015"/>
    </source>
</evidence>
<feature type="domain" description="HTH gntR-type" evidence="4">
    <location>
        <begin position="11"/>
        <end position="78"/>
    </location>
</feature>
<dbReference type="Pfam" id="PF07729">
    <property type="entry name" value="FCD"/>
    <property type="match status" value="1"/>
</dbReference>
<name>A0A0X3XA31_STRVO</name>
<dbReference type="GeneID" id="97428540"/>
<dbReference type="GO" id="GO:0003700">
    <property type="term" value="F:DNA-binding transcription factor activity"/>
    <property type="evidence" value="ECO:0007669"/>
    <property type="project" value="InterPro"/>
</dbReference>
<dbReference type="Proteomes" id="UP000053413">
    <property type="component" value="Unassembled WGS sequence"/>
</dbReference>
<dbReference type="GO" id="GO:0003677">
    <property type="term" value="F:DNA binding"/>
    <property type="evidence" value="ECO:0007669"/>
    <property type="project" value="UniProtKB-KW"/>
</dbReference>
<evidence type="ECO:0000256" key="3">
    <source>
        <dbReference type="ARBA" id="ARBA00023163"/>
    </source>
</evidence>
<protein>
    <submittedName>
        <fullName evidence="5">GntR family transcriptional regulator</fullName>
    </submittedName>
</protein>
<dbReference type="SMART" id="SM00345">
    <property type="entry name" value="HTH_GNTR"/>
    <property type="match status" value="1"/>
</dbReference>
<dbReference type="PANTHER" id="PTHR43537:SF24">
    <property type="entry name" value="GLUCONATE OPERON TRANSCRIPTIONAL REPRESSOR"/>
    <property type="match status" value="1"/>
</dbReference>